<dbReference type="KEGG" id="tne:Tneu_0905"/>
<sequence>MFTFGRPTPRRSLSGADIAQLRRGAVYIIGPRPSADAERVDLVPYVKEGLFYREAPLPVWRIEGRAAAAKLAARGYRLSQSYIPPSVRPYLEGRRSPRLGGRVASFYLDRGVVHWRMGGEAWKGGCPQADYVASWGQPPPCPGLWVDLRRIYRRHLWLEAAERMGDAWLLKAARRRPEDAADAVHALAAEAVAFLEALAAATGIGVDAILDVLERNSVAAVAEAVFHWEAERRGYVLEDSRRLFDMPYFDMARGGKPGVYRGVAEFDFRSLFPSLAVKLGVDPTTARPCAGGYCFDGGPIADVIKRWLEARLRTGDKRLSEALKWLMNAGIGAWGKAGWGIVCEVCLLAVRGAAASLFDEAWRRLKPIYGDTDSIYVESSRAGDVAQWASALDGLTLELRGVWDVFILAPARGGGAAEKNYIKAGGGVFEAKGGLLRPHDLPLAVRLRYREVVEAALAGRDPADAAAEILRAAPPEQLFVYRAVEVRRLAGLKRRGALHTAALYLARRCGGCEVVDVFYVPDGDLVYVPWAAVDRRLAARPADEREVRAAAVSYIRRLWKLKALRLASGGQMKIVI</sequence>
<dbReference type="GO" id="GO:0000166">
    <property type="term" value="F:nucleotide binding"/>
    <property type="evidence" value="ECO:0007669"/>
    <property type="project" value="InterPro"/>
</dbReference>
<dbReference type="SUPFAM" id="SSF56672">
    <property type="entry name" value="DNA/RNA polymerases"/>
    <property type="match status" value="1"/>
</dbReference>
<protein>
    <submittedName>
        <fullName evidence="1">DNA polymerase B region</fullName>
    </submittedName>
</protein>
<dbReference type="eggNOG" id="arCOG15270">
    <property type="taxonomic scope" value="Archaea"/>
</dbReference>
<dbReference type="GO" id="GO:0003676">
    <property type="term" value="F:nucleic acid binding"/>
    <property type="evidence" value="ECO:0007669"/>
    <property type="project" value="InterPro"/>
</dbReference>
<dbReference type="Gene3D" id="3.90.1600.10">
    <property type="entry name" value="Palm domain of DNA polymerase"/>
    <property type="match status" value="1"/>
</dbReference>
<evidence type="ECO:0000313" key="1">
    <source>
        <dbReference type="EMBL" id="ACB39842.1"/>
    </source>
</evidence>
<accession>B1YDH9</accession>
<reference evidence="1" key="1">
    <citation type="submission" date="2008-03" db="EMBL/GenBank/DDBJ databases">
        <title>Complete sequence of Thermoproteus neutrophilus V24Sta.</title>
        <authorList>
            <consortium name="US DOE Joint Genome Institute"/>
            <person name="Copeland A."/>
            <person name="Lucas S."/>
            <person name="Lapidus A."/>
            <person name="Glavina del Rio T."/>
            <person name="Dalin E."/>
            <person name="Tice H."/>
            <person name="Bruce D."/>
            <person name="Goodwin L."/>
            <person name="Pitluck S."/>
            <person name="Sims D."/>
            <person name="Brettin T."/>
            <person name="Detter J.C."/>
            <person name="Han C."/>
            <person name="Kuske C.R."/>
            <person name="Schmutz J."/>
            <person name="Larimer F."/>
            <person name="Land M."/>
            <person name="Hauser L."/>
            <person name="Kyrpides N."/>
            <person name="Mikhailova N."/>
            <person name="Biddle J.F."/>
            <person name="Zhang Z."/>
            <person name="Fitz-Gibbon S.T."/>
            <person name="Lowe T.M."/>
            <person name="Saltikov C."/>
            <person name="House C.H."/>
            <person name="Richardson P."/>
        </authorList>
    </citation>
    <scope>NUCLEOTIDE SEQUENCE [LARGE SCALE GENOMIC DNA]</scope>
    <source>
        <strain evidence="1">V24Sta</strain>
    </source>
</reference>
<evidence type="ECO:0000313" key="2">
    <source>
        <dbReference type="Proteomes" id="UP000001694"/>
    </source>
</evidence>
<dbReference type="AlphaFoldDB" id="B1YDH9"/>
<dbReference type="InterPro" id="IPR043502">
    <property type="entry name" value="DNA/RNA_pol_sf"/>
</dbReference>
<dbReference type="HOGENOM" id="CLU_493172_0_0_2"/>
<dbReference type="EMBL" id="CP001014">
    <property type="protein sequence ID" value="ACB39842.1"/>
    <property type="molecule type" value="Genomic_DNA"/>
</dbReference>
<gene>
    <name evidence="1" type="ordered locus">Tneu_0905</name>
</gene>
<proteinExistence type="predicted"/>
<keyword evidence="2" id="KW-1185">Reference proteome</keyword>
<dbReference type="STRING" id="444157.Tneu_0905"/>
<dbReference type="Proteomes" id="UP000001694">
    <property type="component" value="Chromosome"/>
</dbReference>
<dbReference type="InterPro" id="IPR017964">
    <property type="entry name" value="DNA-dir_DNA_pol_B_CS"/>
</dbReference>
<dbReference type="PROSITE" id="PS00116">
    <property type="entry name" value="DNA_POLYMERASE_B"/>
    <property type="match status" value="1"/>
</dbReference>
<name>B1YDH9_PYRNV</name>
<organism evidence="1 2">
    <name type="scientific">Pyrobaculum neutrophilum (strain DSM 2338 / JCM 9278 / NBRC 100436 / V24Sta)</name>
    <name type="common">Thermoproteus neutrophilus</name>
    <dbReference type="NCBI Taxonomy" id="444157"/>
    <lineage>
        <taxon>Archaea</taxon>
        <taxon>Thermoproteota</taxon>
        <taxon>Thermoprotei</taxon>
        <taxon>Thermoproteales</taxon>
        <taxon>Thermoproteaceae</taxon>
        <taxon>Pyrobaculum</taxon>
    </lineage>
</organism>
<dbReference type="InterPro" id="IPR023211">
    <property type="entry name" value="DNA_pol_palm_dom_sf"/>
</dbReference>